<organism evidence="2 3">
    <name type="scientific">Nocardia terpenica</name>
    <dbReference type="NCBI Taxonomy" id="455432"/>
    <lineage>
        <taxon>Bacteria</taxon>
        <taxon>Bacillati</taxon>
        <taxon>Actinomycetota</taxon>
        <taxon>Actinomycetes</taxon>
        <taxon>Mycobacteriales</taxon>
        <taxon>Nocardiaceae</taxon>
        <taxon>Nocardia</taxon>
    </lineage>
</organism>
<sequence>MAPRHFRAMALMAAAAPLGLALIALPAAPAQAASGDLSCSATLTLSFSPALVDGGNSTLQIGGNASGCTSSNGQHSDLTSGTIAGSGSATGASSGIFPCGVQPTGSGTGTVTWSTGATSTVSWTVAGTSFTATVTDGQLKGDALSGSLAGLPQATCDPGNGGLASASVPANVSFA</sequence>
<evidence type="ECO:0008006" key="4">
    <source>
        <dbReference type="Google" id="ProtNLM"/>
    </source>
</evidence>
<evidence type="ECO:0000313" key="3">
    <source>
        <dbReference type="Proteomes" id="UP000500953"/>
    </source>
</evidence>
<dbReference type="RefSeq" id="WP_167488207.1">
    <property type="nucleotide sequence ID" value="NZ_CP046173.1"/>
</dbReference>
<reference evidence="2 3" key="1">
    <citation type="journal article" date="2019" name="ACS Chem. Biol.">
        <title>Identification and Mobilization of a Cryptic Antibiotic Biosynthesis Gene Locus from a Human-Pathogenic Nocardia Isolate.</title>
        <authorList>
            <person name="Herisse M."/>
            <person name="Ishida K."/>
            <person name="Porter J.L."/>
            <person name="Howden B."/>
            <person name="Hertweck C."/>
            <person name="Stinear T.P."/>
            <person name="Pidot S.J."/>
        </authorList>
    </citation>
    <scope>NUCLEOTIDE SEQUENCE [LARGE SCALE GENOMIC DNA]</scope>
    <source>
        <strain evidence="2 3">AUSMDU00012715</strain>
    </source>
</reference>
<feature type="chain" id="PRO_5026183566" description="Ig-like domain-containing protein" evidence="1">
    <location>
        <begin position="33"/>
        <end position="175"/>
    </location>
</feature>
<dbReference type="EMBL" id="CP046173">
    <property type="protein sequence ID" value="QIS20897.1"/>
    <property type="molecule type" value="Genomic_DNA"/>
</dbReference>
<evidence type="ECO:0000313" key="2">
    <source>
        <dbReference type="EMBL" id="QIS20897.1"/>
    </source>
</evidence>
<gene>
    <name evidence="2" type="ORF">F6W96_23850</name>
</gene>
<protein>
    <recommendedName>
        <fullName evidence="4">Ig-like domain-containing protein</fullName>
    </recommendedName>
</protein>
<accession>A0A6G9Z6C0</accession>
<feature type="signal peptide" evidence="1">
    <location>
        <begin position="1"/>
        <end position="32"/>
    </location>
</feature>
<proteinExistence type="predicted"/>
<dbReference type="AlphaFoldDB" id="A0A6G9Z6C0"/>
<keyword evidence="1" id="KW-0732">Signal</keyword>
<evidence type="ECO:0000256" key="1">
    <source>
        <dbReference type="SAM" id="SignalP"/>
    </source>
</evidence>
<name>A0A6G9Z6C0_9NOCA</name>
<dbReference type="Proteomes" id="UP000500953">
    <property type="component" value="Chromosome"/>
</dbReference>